<dbReference type="GO" id="GO:0006071">
    <property type="term" value="P:glycerol metabolic process"/>
    <property type="evidence" value="ECO:0007669"/>
    <property type="project" value="UniProtKB-KW"/>
</dbReference>
<dbReference type="Gene3D" id="3.30.450.40">
    <property type="match status" value="1"/>
</dbReference>
<keyword evidence="3" id="KW-0238">DNA-binding</keyword>
<dbReference type="SUPFAM" id="SSF46785">
    <property type="entry name" value="Winged helix' DNA-binding domain"/>
    <property type="match status" value="1"/>
</dbReference>
<organism evidence="10 11">
    <name type="scientific">Halopolyspora algeriensis</name>
    <dbReference type="NCBI Taxonomy" id="1500506"/>
    <lineage>
        <taxon>Bacteria</taxon>
        <taxon>Bacillati</taxon>
        <taxon>Actinomycetota</taxon>
        <taxon>Actinomycetes</taxon>
        <taxon>Actinomycetes incertae sedis</taxon>
        <taxon>Halopolyspora</taxon>
    </lineage>
</organism>
<comment type="caution">
    <text evidence="10">The sequence shown here is derived from an EMBL/GenBank/DDBJ whole genome shotgun (WGS) entry which is preliminary data.</text>
</comment>
<dbReference type="PANTHER" id="PTHR30136:SF24">
    <property type="entry name" value="HTH-TYPE TRANSCRIPTIONAL REPRESSOR ALLR"/>
    <property type="match status" value="1"/>
</dbReference>
<dbReference type="InterPro" id="IPR005471">
    <property type="entry name" value="Tscrpt_reg_IclR_N"/>
</dbReference>
<dbReference type="GO" id="GO:0003700">
    <property type="term" value="F:DNA-binding transcription factor activity"/>
    <property type="evidence" value="ECO:0007669"/>
    <property type="project" value="TreeGrafter"/>
</dbReference>
<dbReference type="Proteomes" id="UP000253495">
    <property type="component" value="Unassembled WGS sequence"/>
</dbReference>
<reference evidence="10 11" key="1">
    <citation type="submission" date="2018-07" db="EMBL/GenBank/DDBJ databases">
        <title>Genomic Encyclopedia of Type Strains, Phase III (KMG-III): the genomes of soil and plant-associated and newly described type strains.</title>
        <authorList>
            <person name="Whitman W."/>
        </authorList>
    </citation>
    <scope>NUCLEOTIDE SEQUENCE [LARGE SCALE GENOMIC DNA]</scope>
    <source>
        <strain evidence="10 11">CECT 8575</strain>
    </source>
</reference>
<gene>
    <name evidence="10" type="ORF">DFQ14_10156</name>
</gene>
<evidence type="ECO:0000256" key="7">
    <source>
        <dbReference type="SAM" id="MobiDB-lite"/>
    </source>
</evidence>
<evidence type="ECO:0000256" key="5">
    <source>
        <dbReference type="ARBA" id="ARBA00058938"/>
    </source>
</evidence>
<feature type="domain" description="HTH iclR-type" evidence="8">
    <location>
        <begin position="39"/>
        <end position="100"/>
    </location>
</feature>
<feature type="domain" description="IclR-ED" evidence="9">
    <location>
        <begin position="101"/>
        <end position="280"/>
    </location>
</feature>
<sequence length="285" mass="30256">MTAGRDGAGRNGSDRGGAGRRGPDRNGPERSKSGQGAGVQSVERTFELLELMADAGGEVTLSDLAEASALPLPTIHRIMRTLVSSGYARQQPSRRYALGPSLIRLGETASRALGSWARPYLAELTEATGETSNMAVLEGTQIVYVSQVPSQHSMRMFTEVGRRVDAHATAVGKAVMATMSDEAVTQVLSRSSMEPQTERTITTVTGMQAELTEIRQAGYALDDGEQEVGVRCYAVAVPDAPAGAAISISGPEGRMARITTDEVIPLMQRLARELGTELSTANEHP</sequence>
<evidence type="ECO:0000259" key="8">
    <source>
        <dbReference type="PROSITE" id="PS51077"/>
    </source>
</evidence>
<evidence type="ECO:0000256" key="1">
    <source>
        <dbReference type="ARBA" id="ARBA00022798"/>
    </source>
</evidence>
<protein>
    <recommendedName>
        <fullName evidence="6">Glycerol operon regulatory protein</fullName>
    </recommendedName>
</protein>
<dbReference type="Pfam" id="PF01614">
    <property type="entry name" value="IclR_C"/>
    <property type="match status" value="1"/>
</dbReference>
<dbReference type="OrthoDB" id="8479143at2"/>
<dbReference type="InterPro" id="IPR036388">
    <property type="entry name" value="WH-like_DNA-bd_sf"/>
</dbReference>
<proteinExistence type="predicted"/>
<feature type="region of interest" description="Disordered" evidence="7">
    <location>
        <begin position="1"/>
        <end position="40"/>
    </location>
</feature>
<keyword evidence="4" id="KW-0804">Transcription</keyword>
<keyword evidence="2" id="KW-0805">Transcription regulation</keyword>
<feature type="compositionally biased region" description="Basic and acidic residues" evidence="7">
    <location>
        <begin position="21"/>
        <end position="32"/>
    </location>
</feature>
<dbReference type="AlphaFoldDB" id="A0A368W3S2"/>
<dbReference type="Gene3D" id="1.10.10.10">
    <property type="entry name" value="Winged helix-like DNA-binding domain superfamily/Winged helix DNA-binding domain"/>
    <property type="match status" value="1"/>
</dbReference>
<dbReference type="PANTHER" id="PTHR30136">
    <property type="entry name" value="HELIX-TURN-HELIX TRANSCRIPTIONAL REGULATOR, ICLR FAMILY"/>
    <property type="match status" value="1"/>
</dbReference>
<evidence type="ECO:0000256" key="4">
    <source>
        <dbReference type="ARBA" id="ARBA00023163"/>
    </source>
</evidence>
<keyword evidence="11" id="KW-1185">Reference proteome</keyword>
<dbReference type="InterPro" id="IPR029016">
    <property type="entry name" value="GAF-like_dom_sf"/>
</dbReference>
<dbReference type="FunFam" id="1.10.10.10:FF:000056">
    <property type="entry name" value="IclR family transcriptional regulator"/>
    <property type="match status" value="1"/>
</dbReference>
<dbReference type="SUPFAM" id="SSF55781">
    <property type="entry name" value="GAF domain-like"/>
    <property type="match status" value="1"/>
</dbReference>
<evidence type="ECO:0000259" key="9">
    <source>
        <dbReference type="PROSITE" id="PS51078"/>
    </source>
</evidence>
<comment type="function">
    <text evidence="5">May be an activator protein for the gylABX operon.</text>
</comment>
<evidence type="ECO:0000313" key="11">
    <source>
        <dbReference type="Proteomes" id="UP000253495"/>
    </source>
</evidence>
<dbReference type="SMART" id="SM00346">
    <property type="entry name" value="HTH_ICLR"/>
    <property type="match status" value="1"/>
</dbReference>
<accession>A0A368W3S2</accession>
<dbReference type="PROSITE" id="PS51077">
    <property type="entry name" value="HTH_ICLR"/>
    <property type="match status" value="1"/>
</dbReference>
<evidence type="ECO:0000256" key="6">
    <source>
        <dbReference type="ARBA" id="ARBA00070406"/>
    </source>
</evidence>
<evidence type="ECO:0000256" key="3">
    <source>
        <dbReference type="ARBA" id="ARBA00023125"/>
    </source>
</evidence>
<name>A0A368W3S2_9ACTN</name>
<dbReference type="GO" id="GO:0045892">
    <property type="term" value="P:negative regulation of DNA-templated transcription"/>
    <property type="evidence" value="ECO:0007669"/>
    <property type="project" value="TreeGrafter"/>
</dbReference>
<dbReference type="InterPro" id="IPR036390">
    <property type="entry name" value="WH_DNA-bd_sf"/>
</dbReference>
<dbReference type="InterPro" id="IPR050707">
    <property type="entry name" value="HTH_MetabolicPath_Reg"/>
</dbReference>
<dbReference type="InterPro" id="IPR014757">
    <property type="entry name" value="Tscrpt_reg_IclR_C"/>
</dbReference>
<evidence type="ECO:0000313" key="10">
    <source>
        <dbReference type="EMBL" id="RCW46720.1"/>
    </source>
</evidence>
<dbReference type="GO" id="GO:0003677">
    <property type="term" value="F:DNA binding"/>
    <property type="evidence" value="ECO:0007669"/>
    <property type="project" value="UniProtKB-KW"/>
</dbReference>
<keyword evidence="1" id="KW-0319">Glycerol metabolism</keyword>
<dbReference type="Pfam" id="PF09339">
    <property type="entry name" value="HTH_IclR"/>
    <property type="match status" value="1"/>
</dbReference>
<dbReference type="PROSITE" id="PS51078">
    <property type="entry name" value="ICLR_ED"/>
    <property type="match status" value="1"/>
</dbReference>
<evidence type="ECO:0000256" key="2">
    <source>
        <dbReference type="ARBA" id="ARBA00023015"/>
    </source>
</evidence>
<dbReference type="EMBL" id="QPJC01000001">
    <property type="protein sequence ID" value="RCW46720.1"/>
    <property type="molecule type" value="Genomic_DNA"/>
</dbReference>